<dbReference type="EMBL" id="JAGQLK010000034">
    <property type="protein sequence ID" value="MCA9383176.1"/>
    <property type="molecule type" value="Genomic_DNA"/>
</dbReference>
<accession>A0A955L5Q0</accession>
<keyword evidence="1" id="KW-0812">Transmembrane</keyword>
<keyword evidence="1" id="KW-1133">Transmembrane helix</keyword>
<feature type="transmembrane region" description="Helical" evidence="1">
    <location>
        <begin position="12"/>
        <end position="32"/>
    </location>
</feature>
<sequence length="101" mass="11307">MKNTQTTSKKGSRLVPILFGLLIIFVVLQLYILTSVGTQGERVSQVRNEQAEIKIENEITRAKILELQSNGAVAETVENLQMNPATVKYIDINYQNISAQE</sequence>
<comment type="caution">
    <text evidence="2">The sequence shown here is derived from an EMBL/GenBank/DDBJ whole genome shotgun (WGS) entry which is preliminary data.</text>
</comment>
<organism evidence="2 3">
    <name type="scientific">Candidatus Dojkabacteria bacterium</name>
    <dbReference type="NCBI Taxonomy" id="2099670"/>
    <lineage>
        <taxon>Bacteria</taxon>
        <taxon>Candidatus Dojkabacteria</taxon>
    </lineage>
</organism>
<evidence type="ECO:0000313" key="2">
    <source>
        <dbReference type="EMBL" id="MCA9383176.1"/>
    </source>
</evidence>
<dbReference type="Proteomes" id="UP000783287">
    <property type="component" value="Unassembled WGS sequence"/>
</dbReference>
<dbReference type="AlphaFoldDB" id="A0A955L5Q0"/>
<gene>
    <name evidence="2" type="ORF">KC909_02315</name>
</gene>
<reference evidence="2" key="2">
    <citation type="journal article" date="2021" name="Microbiome">
        <title>Successional dynamics and alternative stable states in a saline activated sludge microbial community over 9 years.</title>
        <authorList>
            <person name="Wang Y."/>
            <person name="Ye J."/>
            <person name="Ju F."/>
            <person name="Liu L."/>
            <person name="Boyd J.A."/>
            <person name="Deng Y."/>
            <person name="Parks D.H."/>
            <person name="Jiang X."/>
            <person name="Yin X."/>
            <person name="Woodcroft B.J."/>
            <person name="Tyson G.W."/>
            <person name="Hugenholtz P."/>
            <person name="Polz M.F."/>
            <person name="Zhang T."/>
        </authorList>
    </citation>
    <scope>NUCLEOTIDE SEQUENCE</scope>
    <source>
        <strain evidence="2">HKST-UBA14</strain>
    </source>
</reference>
<keyword evidence="1" id="KW-0472">Membrane</keyword>
<reference evidence="2" key="1">
    <citation type="submission" date="2020-04" db="EMBL/GenBank/DDBJ databases">
        <authorList>
            <person name="Zhang T."/>
        </authorList>
    </citation>
    <scope>NUCLEOTIDE SEQUENCE</scope>
    <source>
        <strain evidence="2">HKST-UBA14</strain>
    </source>
</reference>
<evidence type="ECO:0000256" key="1">
    <source>
        <dbReference type="SAM" id="Phobius"/>
    </source>
</evidence>
<protein>
    <submittedName>
        <fullName evidence="2">Uncharacterized protein</fullName>
    </submittedName>
</protein>
<name>A0A955L5Q0_9BACT</name>
<proteinExistence type="predicted"/>
<evidence type="ECO:0000313" key="3">
    <source>
        <dbReference type="Proteomes" id="UP000783287"/>
    </source>
</evidence>